<keyword evidence="2" id="KW-1185">Reference proteome</keyword>
<dbReference type="EMBL" id="AP027081">
    <property type="protein sequence ID" value="BDU75931.1"/>
    <property type="molecule type" value="Genomic_DNA"/>
</dbReference>
<evidence type="ECO:0008006" key="3">
    <source>
        <dbReference type="Google" id="ProtNLM"/>
    </source>
</evidence>
<dbReference type="SUPFAM" id="SSF53795">
    <property type="entry name" value="PEP carboxykinase-like"/>
    <property type="match status" value="1"/>
</dbReference>
<proteinExistence type="predicted"/>
<name>A0AA48H1U5_9BACT</name>
<evidence type="ECO:0000313" key="2">
    <source>
        <dbReference type="Proteomes" id="UP001228113"/>
    </source>
</evidence>
<dbReference type="InterPro" id="IPR027417">
    <property type="entry name" value="P-loop_NTPase"/>
</dbReference>
<organism evidence="1 2">
    <name type="scientific">Mesoterricola sediminis</name>
    <dbReference type="NCBI Taxonomy" id="2927980"/>
    <lineage>
        <taxon>Bacteria</taxon>
        <taxon>Pseudomonadati</taxon>
        <taxon>Acidobacteriota</taxon>
        <taxon>Holophagae</taxon>
        <taxon>Holophagales</taxon>
        <taxon>Holophagaceae</taxon>
        <taxon>Mesoterricola</taxon>
    </lineage>
</organism>
<protein>
    <recommendedName>
        <fullName evidence="3">Hpr(Ser) kinase/phosphatase</fullName>
    </recommendedName>
</protein>
<dbReference type="Proteomes" id="UP001228113">
    <property type="component" value="Chromosome"/>
</dbReference>
<dbReference type="KEGG" id="msea:METESE_08890"/>
<accession>A0AA48H1U5</accession>
<dbReference type="RefSeq" id="WP_243329469.1">
    <property type="nucleotide sequence ID" value="NZ_AP027081.1"/>
</dbReference>
<sequence>MGVAHYQVLDVGLRLESADAAFLEAFREDYARFAVEAVPEPALRVRFEDGPGAFLDVDGTRTDLSAHPTPAGQAALDLAQLLMDRNTAFTVLHAGVVGAPGGAMAVSGPSGAGKTTLTLALLDSGCAYLSDDFCPVHRATGLVHPFPRSLWVRAKPGQASSNRRRGKLLHPLDGSAFPVETRPRPLRWLLCLEAQGLDAAPNRLRLAPKAGQGEALLAELRALPGVRLAPTRGPEWQVTYGRQEGLTAAVTAVLERHAGAVWHAYAQAAAEPDFAREAVLEPLTAAEAAFFVLRELKHRPGGARPGALLGHLIELLAGTACYRLTPGPLERRLALARGLLEEGA</sequence>
<dbReference type="Gene3D" id="3.40.50.300">
    <property type="entry name" value="P-loop containing nucleotide triphosphate hydrolases"/>
    <property type="match status" value="1"/>
</dbReference>
<dbReference type="AlphaFoldDB" id="A0AA48H1U5"/>
<reference evidence="1" key="1">
    <citation type="journal article" date="2023" name="Int. J. Syst. Evol. Microbiol.">
        <title>Mesoterricola silvestris gen. nov., sp. nov., Mesoterricola sediminis sp. nov., Geothrix oryzae sp. nov., Geothrix edaphica sp. nov., Geothrix rubra sp. nov., and Geothrix limicola sp. nov., six novel members of Acidobacteriota isolated from soils.</title>
        <authorList>
            <person name="Itoh H."/>
            <person name="Sugisawa Y."/>
            <person name="Mise K."/>
            <person name="Xu Z."/>
            <person name="Kuniyasu M."/>
            <person name="Ushijima N."/>
            <person name="Kawano K."/>
            <person name="Kobayashi E."/>
            <person name="Shiratori Y."/>
            <person name="Masuda Y."/>
            <person name="Senoo K."/>
        </authorList>
    </citation>
    <scope>NUCLEOTIDE SEQUENCE</scope>
    <source>
        <strain evidence="1">W786</strain>
    </source>
</reference>
<gene>
    <name evidence="1" type="ORF">METESE_08890</name>
</gene>
<evidence type="ECO:0000313" key="1">
    <source>
        <dbReference type="EMBL" id="BDU75931.1"/>
    </source>
</evidence>